<sequence>MVGSVPDMSANWAAKVAVSTEQQADAVQMAQVYITMAQQFISGGLNLPAIEAQRQFYGDLDSTHPTPLQYEDFKVPLEKGAVRLGILQPPPALCKAAGAAASAIESVLPAGSKPHATAPESMHITVFMTSQPADPRPDPFNEFGGGQSRTLAEGRIPAPQPPVLTAEKDAFRTLAAQTSAPILEVHSIVFAASGTLLLCCVDISGVLAGLRTKIRRVFPGGPMKQSSIFHVTLMRILEPQAMSRDQVEAIHTACQQETERLKGTQFTASSLWYVQEWQFTTVKGEREEMPFAKEQSS</sequence>
<proteinExistence type="predicted"/>
<dbReference type="GeneID" id="17041644"/>
<dbReference type="Proteomes" id="UP000007264">
    <property type="component" value="Unassembled WGS sequence"/>
</dbReference>
<protein>
    <submittedName>
        <fullName evidence="1">Uncharacterized protein</fullName>
    </submittedName>
</protein>
<name>I0YZ33_COCSC</name>
<dbReference type="STRING" id="574566.I0YZ33"/>
<keyword evidence="2" id="KW-1185">Reference proteome</keyword>
<dbReference type="OrthoDB" id="119121at2759"/>
<comment type="caution">
    <text evidence="1">The sequence shown here is derived from an EMBL/GenBank/DDBJ whole genome shotgun (WGS) entry which is preliminary data.</text>
</comment>
<dbReference type="AlphaFoldDB" id="I0YZ33"/>
<evidence type="ECO:0000313" key="2">
    <source>
        <dbReference type="Proteomes" id="UP000007264"/>
    </source>
</evidence>
<dbReference type="PANTHER" id="PTHR37204">
    <property type="entry name" value="TRANSMEMBRANE PROTEIN"/>
    <property type="match status" value="1"/>
</dbReference>
<accession>I0YZ33</accession>
<dbReference type="KEGG" id="csl:COCSUDRAFT_63177"/>
<dbReference type="EMBL" id="AGSI01000007">
    <property type="protein sequence ID" value="EIE23652.1"/>
    <property type="molecule type" value="Genomic_DNA"/>
</dbReference>
<dbReference type="PANTHER" id="PTHR37204:SF1">
    <property type="entry name" value="TRANSMEMBRANE PROTEIN"/>
    <property type="match status" value="1"/>
</dbReference>
<evidence type="ECO:0000313" key="1">
    <source>
        <dbReference type="EMBL" id="EIE23652.1"/>
    </source>
</evidence>
<organism evidence="1 2">
    <name type="scientific">Coccomyxa subellipsoidea (strain C-169)</name>
    <name type="common">Green microalga</name>
    <dbReference type="NCBI Taxonomy" id="574566"/>
    <lineage>
        <taxon>Eukaryota</taxon>
        <taxon>Viridiplantae</taxon>
        <taxon>Chlorophyta</taxon>
        <taxon>core chlorophytes</taxon>
        <taxon>Trebouxiophyceae</taxon>
        <taxon>Trebouxiophyceae incertae sedis</taxon>
        <taxon>Coccomyxaceae</taxon>
        <taxon>Coccomyxa</taxon>
        <taxon>Coccomyxa subellipsoidea</taxon>
    </lineage>
</organism>
<dbReference type="RefSeq" id="XP_005648196.1">
    <property type="nucleotide sequence ID" value="XM_005648139.1"/>
</dbReference>
<dbReference type="eggNOG" id="ENOG502SBEM">
    <property type="taxonomic scope" value="Eukaryota"/>
</dbReference>
<gene>
    <name evidence="1" type="ORF">COCSUDRAFT_63177</name>
</gene>
<reference evidence="1 2" key="1">
    <citation type="journal article" date="2012" name="Genome Biol.">
        <title>The genome of the polar eukaryotic microalga coccomyxa subellipsoidea reveals traits of cold adaptation.</title>
        <authorList>
            <person name="Blanc G."/>
            <person name="Agarkova I."/>
            <person name="Grimwood J."/>
            <person name="Kuo A."/>
            <person name="Brueggeman A."/>
            <person name="Dunigan D."/>
            <person name="Gurnon J."/>
            <person name="Ladunga I."/>
            <person name="Lindquist E."/>
            <person name="Lucas S."/>
            <person name="Pangilinan J."/>
            <person name="Proschold T."/>
            <person name="Salamov A."/>
            <person name="Schmutz J."/>
            <person name="Weeks D."/>
            <person name="Yamada T."/>
            <person name="Claverie J.M."/>
            <person name="Grigoriev I."/>
            <person name="Van Etten J."/>
            <person name="Lomsadze A."/>
            <person name="Borodovsky M."/>
        </authorList>
    </citation>
    <scope>NUCLEOTIDE SEQUENCE [LARGE SCALE GENOMIC DNA]</scope>
    <source>
        <strain evidence="1 2">C-169</strain>
    </source>
</reference>